<evidence type="ECO:0000256" key="14">
    <source>
        <dbReference type="RuleBase" id="RU366023"/>
    </source>
</evidence>
<dbReference type="EC" id="4.1.2.13" evidence="5 14"/>
<dbReference type="InterPro" id="IPR013785">
    <property type="entry name" value="Aldolase_TIM"/>
</dbReference>
<evidence type="ECO:0000256" key="10">
    <source>
        <dbReference type="ARBA" id="ARBA00023239"/>
    </source>
</evidence>
<organism evidence="15 16">
    <name type="scientific">Gleimia coleocanis DSM 15436</name>
    <dbReference type="NCBI Taxonomy" id="525245"/>
    <lineage>
        <taxon>Bacteria</taxon>
        <taxon>Bacillati</taxon>
        <taxon>Actinomycetota</taxon>
        <taxon>Actinomycetes</taxon>
        <taxon>Actinomycetales</taxon>
        <taxon>Actinomycetaceae</taxon>
        <taxon>Gleimia</taxon>
    </lineage>
</organism>
<keyword evidence="7 13" id="KW-0479">Metal-binding</keyword>
<gene>
    <name evidence="15" type="primary">fbaA</name>
    <name evidence="15" type="ORF">HMPREF0044_0190</name>
</gene>
<dbReference type="HOGENOM" id="CLU_036923_1_0_11"/>
<feature type="binding site" evidence="13">
    <location>
        <position position="166"/>
    </location>
    <ligand>
        <name>Zn(2+)</name>
        <dbReference type="ChEBI" id="CHEBI:29105"/>
        <label>2</label>
    </ligand>
</feature>
<dbReference type="PANTHER" id="PTHR30559:SF0">
    <property type="entry name" value="FRUCTOSE-BISPHOSPHATE ALDOLASE"/>
    <property type="match status" value="1"/>
</dbReference>
<evidence type="ECO:0000256" key="9">
    <source>
        <dbReference type="ARBA" id="ARBA00023152"/>
    </source>
</evidence>
<dbReference type="Gene3D" id="3.20.20.70">
    <property type="entry name" value="Aldolase class I"/>
    <property type="match status" value="1"/>
</dbReference>
<evidence type="ECO:0000313" key="15">
    <source>
        <dbReference type="EMBL" id="EEH64453.1"/>
    </source>
</evidence>
<comment type="catalytic activity">
    <reaction evidence="1 14">
        <text>beta-D-fructose 1,6-bisphosphate = D-glyceraldehyde 3-phosphate + dihydroxyacetone phosphate</text>
        <dbReference type="Rhea" id="RHEA:14729"/>
        <dbReference type="ChEBI" id="CHEBI:32966"/>
        <dbReference type="ChEBI" id="CHEBI:57642"/>
        <dbReference type="ChEBI" id="CHEBI:59776"/>
        <dbReference type="EC" id="4.1.2.13"/>
    </reaction>
</comment>
<dbReference type="Pfam" id="PF01116">
    <property type="entry name" value="F_bP_aldolase"/>
    <property type="match status" value="1"/>
</dbReference>
<evidence type="ECO:0000313" key="16">
    <source>
        <dbReference type="Proteomes" id="UP000010301"/>
    </source>
</evidence>
<dbReference type="SUPFAM" id="SSF51569">
    <property type="entry name" value="Aldolase"/>
    <property type="match status" value="1"/>
</dbReference>
<dbReference type="GO" id="GO:0004332">
    <property type="term" value="F:fructose-bisphosphate aldolase activity"/>
    <property type="evidence" value="ECO:0007669"/>
    <property type="project" value="UniProtKB-EC"/>
</dbReference>
<keyword evidence="9 14" id="KW-0324">Glycolysis</keyword>
<dbReference type="NCBIfam" id="TIGR01520">
    <property type="entry name" value="FruBisAldo_II_A"/>
    <property type="match status" value="1"/>
</dbReference>
<comment type="caution">
    <text evidence="15">The sequence shown here is derived from an EMBL/GenBank/DDBJ whole genome shotgun (WGS) entry which is preliminary data.</text>
</comment>
<dbReference type="Proteomes" id="UP000010301">
    <property type="component" value="Unassembled WGS sequence"/>
</dbReference>
<comment type="function">
    <text evidence="2 14">Catalyzes the aldol condensation of dihydroxyacetone phosphate (DHAP or glycerone-phosphate) with glyceraldehyde 3-phosphate (G3P) to form fructose 1,6-bisphosphate (FBP) in gluconeogenesis and the reverse reaction in glycolysis.</text>
</comment>
<feature type="binding site" evidence="13">
    <location>
        <position position="285"/>
    </location>
    <ligand>
        <name>Zn(2+)</name>
        <dbReference type="ChEBI" id="CHEBI:29105"/>
        <label>1</label>
        <note>catalytic</note>
    </ligand>
</feature>
<evidence type="ECO:0000256" key="6">
    <source>
        <dbReference type="ARBA" id="ARBA00013779"/>
    </source>
</evidence>
<feature type="binding site" evidence="12">
    <location>
        <begin position="286"/>
        <end position="288"/>
    </location>
    <ligand>
        <name>dihydroxyacetone phosphate</name>
        <dbReference type="ChEBI" id="CHEBI:57642"/>
    </ligand>
</feature>
<dbReference type="UniPathway" id="UPA00109">
    <property type="reaction ID" value="UER00183"/>
</dbReference>
<keyword evidence="16" id="KW-1185">Reference proteome</keyword>
<dbReference type="PROSITE" id="PS00806">
    <property type="entry name" value="ALDOLASE_CLASS_II_2"/>
    <property type="match status" value="1"/>
</dbReference>
<evidence type="ECO:0000256" key="5">
    <source>
        <dbReference type="ARBA" id="ARBA00013068"/>
    </source>
</evidence>
<name>C0VYF0_9ACTO</name>
<feature type="binding site" evidence="13">
    <location>
        <position position="196"/>
    </location>
    <ligand>
        <name>Zn(2+)</name>
        <dbReference type="ChEBI" id="CHEBI:29105"/>
        <label>2</label>
    </ligand>
</feature>
<evidence type="ECO:0000256" key="13">
    <source>
        <dbReference type="PIRSR" id="PIRSR001359-3"/>
    </source>
</evidence>
<dbReference type="InterPro" id="IPR006411">
    <property type="entry name" value="Fruct_bisP_bact"/>
</dbReference>
<evidence type="ECO:0000256" key="11">
    <source>
        <dbReference type="PIRSR" id="PIRSR001359-1"/>
    </source>
</evidence>
<dbReference type="STRING" id="525245.HMPREF0044_0190"/>
<sequence length="376" mass="40610">MADFVLTGHSAYQIPSQVWDNSRVKNHLFDQGGREVPIATPEVYNEMLDRAKEGKFAYPAINVTSSQTLTAAIRGFAEAESDGILQVSVGGAEYWSGSTVKDRVAGSLAMAAYAREIAKNYDVTVALHTDHCSKGNLDSWIKPLLALEIEEVEAGRLPFFQSHMWDGSAVPLEENLVIAQEMLDLAHRARTILEVEIGVVGGEEDGVKAEINEKLYTSTEDGIKTVEALGLGEKGRYLTALTFGNVHGVYKPGAVKLRPELLGTIQEEVGAKFGAGDRPFDLVMHGGSGSTAEEIATAVANGVIKMNVDTDTQYAFTRPVVDWMLSNYEGVLKIDGEVGNKKQYDPRAWGAAAEKGMAARVVEACERLGSAGTKIK</sequence>
<proteinExistence type="inferred from homology"/>
<accession>C0VYF0</accession>
<dbReference type="GO" id="GO:0006096">
    <property type="term" value="P:glycolytic process"/>
    <property type="evidence" value="ECO:0007669"/>
    <property type="project" value="UniProtKB-UniPathway"/>
</dbReference>
<dbReference type="AlphaFoldDB" id="C0VYF0"/>
<dbReference type="GO" id="GO:0008270">
    <property type="term" value="F:zinc ion binding"/>
    <property type="evidence" value="ECO:0007669"/>
    <property type="project" value="UniProtKB-UniRule"/>
</dbReference>
<evidence type="ECO:0000256" key="12">
    <source>
        <dbReference type="PIRSR" id="PIRSR001359-2"/>
    </source>
</evidence>
<dbReference type="GO" id="GO:0005829">
    <property type="term" value="C:cytosol"/>
    <property type="evidence" value="ECO:0007669"/>
    <property type="project" value="TreeGrafter"/>
</dbReference>
<reference evidence="15 16" key="1">
    <citation type="submission" date="2009-01" db="EMBL/GenBank/DDBJ databases">
        <authorList>
            <person name="Qin X."/>
            <person name="Bachman B."/>
            <person name="Battles P."/>
            <person name="Bell A."/>
            <person name="Bess C."/>
            <person name="Bickham C."/>
            <person name="Chaboub L."/>
            <person name="Chen D."/>
            <person name="Coyle M."/>
            <person name="Deiros D.R."/>
            <person name="Dinh H."/>
            <person name="Forbes L."/>
            <person name="Fowler G."/>
            <person name="Francisco L."/>
            <person name="Fu Q."/>
            <person name="Gubbala S."/>
            <person name="Hale W."/>
            <person name="Han Y."/>
            <person name="Hemphill L."/>
            <person name="Highlander S.K."/>
            <person name="Hirani K."/>
            <person name="Hogues M."/>
            <person name="Jackson L."/>
            <person name="Jakkamsetti A."/>
            <person name="Javaid M."/>
            <person name="Jiang H."/>
            <person name="Korchina V."/>
            <person name="Kovar C."/>
            <person name="Lara F."/>
            <person name="Lee S."/>
            <person name="Mata R."/>
            <person name="Mathew T."/>
            <person name="Moen C."/>
            <person name="Morales K."/>
            <person name="Munidasa M."/>
            <person name="Nazareth L."/>
            <person name="Ngo R."/>
            <person name="Nguyen L."/>
            <person name="Okwuonu G."/>
            <person name="Ongeri F."/>
            <person name="Patil S."/>
            <person name="Petrosino J."/>
            <person name="Pham C."/>
            <person name="Pham P."/>
            <person name="Pu L.-L."/>
            <person name="Puazo M."/>
            <person name="Raj R."/>
            <person name="Reid J."/>
            <person name="Rouhana J."/>
            <person name="Saada N."/>
            <person name="Shang Y."/>
            <person name="Simmons D."/>
            <person name="Thornton R."/>
            <person name="Warren J."/>
            <person name="Weissenberger G."/>
            <person name="Zhang J."/>
            <person name="Zhang L."/>
            <person name="Zhou C."/>
            <person name="Zhu D."/>
            <person name="Muzny D."/>
            <person name="Worley K."/>
            <person name="Gibbs R."/>
        </authorList>
    </citation>
    <scope>NUCLEOTIDE SEQUENCE [LARGE SCALE GENOMIC DNA]</scope>
    <source>
        <strain evidence="15 16">DSM 15436</strain>
    </source>
</reference>
<dbReference type="PROSITE" id="PS00602">
    <property type="entry name" value="ALDOLASE_CLASS_II_1"/>
    <property type="match status" value="1"/>
</dbReference>
<keyword evidence="8 13" id="KW-0862">Zinc</keyword>
<evidence type="ECO:0000256" key="4">
    <source>
        <dbReference type="ARBA" id="ARBA00005812"/>
    </source>
</evidence>
<evidence type="ECO:0000256" key="2">
    <source>
        <dbReference type="ARBA" id="ARBA00002181"/>
    </source>
</evidence>
<evidence type="ECO:0000256" key="8">
    <source>
        <dbReference type="ARBA" id="ARBA00022833"/>
    </source>
</evidence>
<dbReference type="InterPro" id="IPR000771">
    <property type="entry name" value="FBA_II"/>
</dbReference>
<evidence type="ECO:0000256" key="3">
    <source>
        <dbReference type="ARBA" id="ARBA00004714"/>
    </source>
</evidence>
<comment type="pathway">
    <text evidence="3 14">Carbohydrate degradation; glycolysis; D-glyceraldehyde 3-phosphate and glycerone phosphate from D-glucose: step 4/4.</text>
</comment>
<feature type="active site" description="Proton donor" evidence="11">
    <location>
        <position position="130"/>
    </location>
</feature>
<protein>
    <recommendedName>
        <fullName evidence="6 14">Fructose-bisphosphate aldolase</fullName>
        <shortName evidence="14">FBP aldolase</shortName>
        <ecNumber evidence="5 14">4.1.2.13</ecNumber>
    </recommendedName>
</protein>
<dbReference type="NCBIfam" id="NF006628">
    <property type="entry name" value="PRK09197.1"/>
    <property type="match status" value="1"/>
</dbReference>
<feature type="binding site" evidence="12">
    <location>
        <begin position="307"/>
        <end position="310"/>
    </location>
    <ligand>
        <name>dihydroxyacetone phosphate</name>
        <dbReference type="ChEBI" id="CHEBI:57642"/>
    </ligand>
</feature>
<evidence type="ECO:0000256" key="1">
    <source>
        <dbReference type="ARBA" id="ARBA00000441"/>
    </source>
</evidence>
<feature type="binding site" evidence="13">
    <location>
        <position position="247"/>
    </location>
    <ligand>
        <name>Zn(2+)</name>
        <dbReference type="ChEBI" id="CHEBI:29105"/>
        <label>1</label>
        <note>catalytic</note>
    </ligand>
</feature>
<keyword evidence="10 14" id="KW-0456">Lyase</keyword>
<feature type="binding site" evidence="13">
    <location>
        <position position="131"/>
    </location>
    <ligand>
        <name>Zn(2+)</name>
        <dbReference type="ChEBI" id="CHEBI:29105"/>
        <label>1</label>
        <note>catalytic</note>
    </ligand>
</feature>
<dbReference type="EMBL" id="ACFG01000004">
    <property type="protein sequence ID" value="EEH64453.1"/>
    <property type="molecule type" value="Genomic_DNA"/>
</dbReference>
<comment type="cofactor">
    <cofactor evidence="13 14">
        <name>Zn(2+)</name>
        <dbReference type="ChEBI" id="CHEBI:29105"/>
    </cofactor>
    <text evidence="13 14">Binds 2 Zn(2+) ions per subunit. One is catalytic and the other provides a structural contribution.</text>
</comment>
<evidence type="ECO:0000256" key="7">
    <source>
        <dbReference type="ARBA" id="ARBA00022723"/>
    </source>
</evidence>
<dbReference type="PIRSF" id="PIRSF001359">
    <property type="entry name" value="F_bP_aldolase_II"/>
    <property type="match status" value="1"/>
</dbReference>
<dbReference type="NCBIfam" id="TIGR00167">
    <property type="entry name" value="cbbA"/>
    <property type="match status" value="1"/>
</dbReference>
<feature type="binding site" evidence="12">
    <location>
        <position position="248"/>
    </location>
    <ligand>
        <name>dihydroxyacetone phosphate</name>
        <dbReference type="ChEBI" id="CHEBI:57642"/>
    </ligand>
</feature>
<comment type="similarity">
    <text evidence="4 14">Belongs to the class II fructose-bisphosphate aldolase family.</text>
</comment>
<dbReference type="eggNOG" id="COG0191">
    <property type="taxonomic scope" value="Bacteria"/>
</dbReference>
<dbReference type="PANTHER" id="PTHR30559">
    <property type="entry name" value="FRUCTOSE-BISPHOSPHATE ALDOLASE CLASS 2"/>
    <property type="match status" value="1"/>
</dbReference>